<reference evidence="3" key="3">
    <citation type="submission" date="2017-01" db="EMBL/GenBank/DDBJ databases">
        <authorList>
            <person name="Mah S.A."/>
            <person name="Swanson W.J."/>
            <person name="Moy G.W."/>
            <person name="Vacquier V.D."/>
        </authorList>
    </citation>
    <scope>NUCLEOTIDE SEQUENCE [LARGE SCALE GENOMIC DNA]</scope>
    <source>
        <strain evidence="3">65</strain>
    </source>
</reference>
<feature type="compositionally biased region" description="Acidic residues" evidence="1">
    <location>
        <begin position="34"/>
        <end position="43"/>
    </location>
</feature>
<organism evidence="2">
    <name type="scientific">Cyberlindnera fabianii</name>
    <name type="common">Yeast</name>
    <name type="synonym">Hansenula fabianii</name>
    <dbReference type="NCBI Taxonomy" id="36022"/>
    <lineage>
        <taxon>Eukaryota</taxon>
        <taxon>Fungi</taxon>
        <taxon>Dikarya</taxon>
        <taxon>Ascomycota</taxon>
        <taxon>Saccharomycotina</taxon>
        <taxon>Saccharomycetes</taxon>
        <taxon>Phaffomycetales</taxon>
        <taxon>Phaffomycetaceae</taxon>
        <taxon>Cyberlindnera</taxon>
    </lineage>
</organism>
<dbReference type="SUPFAM" id="SSF52047">
    <property type="entry name" value="RNI-like"/>
    <property type="match status" value="1"/>
</dbReference>
<dbReference type="AlphaFoldDB" id="A0A061B0S7"/>
<evidence type="ECO:0000256" key="1">
    <source>
        <dbReference type="SAM" id="MobiDB-lite"/>
    </source>
</evidence>
<dbReference type="InterPro" id="IPR032675">
    <property type="entry name" value="LRR_dom_sf"/>
</dbReference>
<accession>A0A061B0S7</accession>
<keyword evidence="4" id="KW-1185">Reference proteome</keyword>
<dbReference type="EMBL" id="LK052891">
    <property type="protein sequence ID" value="CDR41252.1"/>
    <property type="molecule type" value="Genomic_DNA"/>
</dbReference>
<evidence type="ECO:0000313" key="4">
    <source>
        <dbReference type="Proteomes" id="UP000189513"/>
    </source>
</evidence>
<evidence type="ECO:0000313" key="2">
    <source>
        <dbReference type="EMBL" id="CDR41252.1"/>
    </source>
</evidence>
<protein>
    <submittedName>
        <fullName evidence="2">CYFA0S06e04896g1_1</fullName>
    </submittedName>
    <submittedName>
        <fullName evidence="3">Protein pof5</fullName>
    </submittedName>
</protein>
<dbReference type="Proteomes" id="UP000189513">
    <property type="component" value="Unassembled WGS sequence"/>
</dbReference>
<reference evidence="2" key="1">
    <citation type="journal article" date="2014" name="Genome Announc.">
        <title>Genome sequence of the yeast Cyberlindnera fabianii (Hansenula fabianii).</title>
        <authorList>
            <person name="Freel K.C."/>
            <person name="Sarilar V."/>
            <person name="Neuveglise C."/>
            <person name="Devillers H."/>
            <person name="Friedrich A."/>
            <person name="Schacherer J."/>
        </authorList>
    </citation>
    <scope>NUCLEOTIDE SEQUENCE</scope>
    <source>
        <strain evidence="2">YJS4271</strain>
    </source>
</reference>
<dbReference type="VEuPathDB" id="FungiDB:BON22_3007"/>
<dbReference type="Gene3D" id="3.80.10.10">
    <property type="entry name" value="Ribonuclease Inhibitor"/>
    <property type="match status" value="1"/>
</dbReference>
<reference evidence="4" key="2">
    <citation type="journal article" date="2017" name="Genome Announc.">
        <title>Genome sequences of Cyberlindnera fabianii 65, Pichia kudriavzevii 129, and Saccharomyces cerevisiae 131 isolated from fermented masau fruits in Zimbabwe.</title>
        <authorList>
            <person name="van Rijswijck I.M.H."/>
            <person name="Derks M.F.L."/>
            <person name="Abee T."/>
            <person name="de Ridder D."/>
            <person name="Smid E.J."/>
        </authorList>
    </citation>
    <scope>NUCLEOTIDE SEQUENCE [LARGE SCALE GENOMIC DNA]</scope>
    <source>
        <strain evidence="4">65</strain>
    </source>
</reference>
<dbReference type="EMBL" id="MPUK01000005">
    <property type="protein sequence ID" value="ONH67300.1"/>
    <property type="molecule type" value="Genomic_DNA"/>
</dbReference>
<dbReference type="STRING" id="36022.A0A061B0S7"/>
<dbReference type="OrthoDB" id="2125396at2759"/>
<feature type="region of interest" description="Disordered" evidence="1">
    <location>
        <begin position="1"/>
        <end position="59"/>
    </location>
</feature>
<feature type="compositionally biased region" description="Polar residues" evidence="1">
    <location>
        <begin position="47"/>
        <end position="59"/>
    </location>
</feature>
<name>A0A061B0S7_CYBFA</name>
<feature type="compositionally biased region" description="Basic residues" evidence="1">
    <location>
        <begin position="1"/>
        <end position="14"/>
    </location>
</feature>
<proteinExistence type="predicted"/>
<evidence type="ECO:0000313" key="3">
    <source>
        <dbReference type="EMBL" id="ONH67300.1"/>
    </source>
</evidence>
<dbReference type="OMA" id="AINCWAS"/>
<gene>
    <name evidence="3" type="ORF">BON22_3007</name>
    <name evidence="2" type="ORF">CYFA0S_06e04896g</name>
</gene>
<sequence>MANKRRPKKTKAPYRRYGPGNVVKHTEGHTPGTYDDEDDEDEVEMSKSVQSGSNTSGVSPSAYGYATTMTVRFANADVEDHSAYPAWPVSKFQKIDVLKFAIINEKIKNGLLVEIPHELEKQPFLVQEDLGMVFPVELFQLILSYVGKKDPKYLRVCKLWYRIYLPMLYEEPTLDTHNFAKFVDAVTGTKNKVGSLVRRMDLSTIIQSGKNSYVSKLLRRCSENLEVFTAPQTSFGYAPLVSLRGCTKMKVLNLGFVSETVNLKELFYSIRNAKDLNTLSFPRSSISCDECENTVWPPNLSCLRLSGGITDNFLSQSVFPPTIKRLEFAHCPILTEQSIYRMLGKYGENVTHLSFQYPLPKLGDSSLDFVFTYCPNLVFLQVTVDYCSRSLFSEELLPTLGRGRQRKLRTLWIESSGALGQNGKIHPDDLTIAIMEDRLPCLKNVSITAKLGWDVESDDVSVLANLLEENGGGLYLNYH</sequence>